<dbReference type="InterPro" id="IPR036537">
    <property type="entry name" value="Adaptor_Cbl_N_dom_sf"/>
</dbReference>
<evidence type="ECO:0000256" key="4">
    <source>
        <dbReference type="ARBA" id="ARBA00012483"/>
    </source>
</evidence>
<evidence type="ECO:0000256" key="3">
    <source>
        <dbReference type="ARBA" id="ARBA00004906"/>
    </source>
</evidence>
<sequence length="363" mass="41648">MTKAWENEHEEAVTVEEEFGSSCQTSPQDKRELVRELISVIQTVGSYEEYRKSQREECHNLVQRLKLLLPLLEEIRDFDGQIPESGIECLMKLKKAFSSAKKLLKTCYCGSKIYLALESEAVMGRFYSVYERLSQALEGMPYDELGISDEEKEQFRRAKKRNDTQDMELAMDLLVALSSNNDRNADSASIDRLGHKLGLHTVKELKAETISVRKVVRERKGRHAQGTQKITVYTVEIDFGLRTSDRVRKISDRSETSRWVPKMVQTSFEPEGRSMSSLKSLSSSNPNRTMMQSKAIKFMIRRPTNIDSKSIQESESESSLSQDRELESRSSSQTKTIAIPLEDRILAGIMKKLIYHRLPTEYL</sequence>
<reference evidence="9" key="2">
    <citation type="submission" date="2025-08" db="UniProtKB">
        <authorList>
            <consortium name="RefSeq"/>
        </authorList>
    </citation>
    <scope>IDENTIFICATION</scope>
    <source>
        <tissue evidence="9">Leaf</tissue>
    </source>
</reference>
<comment type="pathway">
    <text evidence="3">Protein modification; protein ubiquitination.</text>
</comment>
<evidence type="ECO:0000256" key="2">
    <source>
        <dbReference type="ARBA" id="ARBA00003861"/>
    </source>
</evidence>
<keyword evidence="5" id="KW-0808">Transferase</keyword>
<dbReference type="RefSeq" id="XP_016504033.2">
    <property type="nucleotide sequence ID" value="XM_016648547.2"/>
</dbReference>
<dbReference type="Pfam" id="PF25368">
    <property type="entry name" value="PUB10_N"/>
    <property type="match status" value="1"/>
</dbReference>
<reference evidence="8" key="1">
    <citation type="journal article" date="2014" name="Nat. Commun.">
        <title>The tobacco genome sequence and its comparison with those of tomato and potato.</title>
        <authorList>
            <person name="Sierro N."/>
            <person name="Battey J.N."/>
            <person name="Ouadi S."/>
            <person name="Bakaher N."/>
            <person name="Bovet L."/>
            <person name="Willig A."/>
            <person name="Goepfert S."/>
            <person name="Peitsch M.C."/>
            <person name="Ivanov N.V."/>
        </authorList>
    </citation>
    <scope>NUCLEOTIDE SEQUENCE [LARGE SCALE GENOMIC DNA]</scope>
</reference>
<evidence type="ECO:0000256" key="7">
    <source>
        <dbReference type="ARBA" id="ARBA00022786"/>
    </source>
</evidence>
<comment type="function">
    <text evidence="2">Functions as an E3 ubiquitin ligase.</text>
</comment>
<dbReference type="Proteomes" id="UP000790787">
    <property type="component" value="Chromosome 15"/>
</dbReference>
<protein>
    <recommendedName>
        <fullName evidence="4">RING-type E3 ubiquitin transferase</fullName>
        <ecNumber evidence="4">2.3.2.27</ecNumber>
    </recommendedName>
</protein>
<gene>
    <name evidence="9" type="primary">LOC107822057</name>
</gene>
<keyword evidence="7" id="KW-0833">Ubl conjugation pathway</keyword>
<keyword evidence="6" id="KW-0677">Repeat</keyword>
<dbReference type="GO" id="GO:0061630">
    <property type="term" value="F:ubiquitin protein ligase activity"/>
    <property type="evidence" value="ECO:0007669"/>
    <property type="project" value="UniProtKB-EC"/>
</dbReference>
<dbReference type="PaxDb" id="4097-A0A1S4CSE9"/>
<dbReference type="OMA" id="WENEHEE"/>
<dbReference type="GO" id="GO:0007166">
    <property type="term" value="P:cell surface receptor signaling pathway"/>
    <property type="evidence" value="ECO:0007669"/>
    <property type="project" value="InterPro"/>
</dbReference>
<evidence type="ECO:0000313" key="8">
    <source>
        <dbReference type="Proteomes" id="UP000790787"/>
    </source>
</evidence>
<dbReference type="RefSeq" id="XP_016504033.1">
    <property type="nucleotide sequence ID" value="XM_016648547.1"/>
</dbReference>
<keyword evidence="8" id="KW-1185">Reference proteome</keyword>
<evidence type="ECO:0000256" key="1">
    <source>
        <dbReference type="ARBA" id="ARBA00000900"/>
    </source>
</evidence>
<dbReference type="EC" id="2.3.2.27" evidence="4"/>
<organism evidence="8 9">
    <name type="scientific">Nicotiana tabacum</name>
    <name type="common">Common tobacco</name>
    <dbReference type="NCBI Taxonomy" id="4097"/>
    <lineage>
        <taxon>Eukaryota</taxon>
        <taxon>Viridiplantae</taxon>
        <taxon>Streptophyta</taxon>
        <taxon>Embryophyta</taxon>
        <taxon>Tracheophyta</taxon>
        <taxon>Spermatophyta</taxon>
        <taxon>Magnoliopsida</taxon>
        <taxon>eudicotyledons</taxon>
        <taxon>Gunneridae</taxon>
        <taxon>Pentapetalae</taxon>
        <taxon>asterids</taxon>
        <taxon>lamiids</taxon>
        <taxon>Solanales</taxon>
        <taxon>Solanaceae</taxon>
        <taxon>Nicotianoideae</taxon>
        <taxon>Nicotianeae</taxon>
        <taxon>Nicotiana</taxon>
    </lineage>
</organism>
<evidence type="ECO:0000256" key="6">
    <source>
        <dbReference type="ARBA" id="ARBA00022737"/>
    </source>
</evidence>
<dbReference type="AlphaFoldDB" id="A0A1S4CSE9"/>
<dbReference type="FunFam" id="1.20.930.20:FF:000002">
    <property type="entry name" value="RING-type E3 ubiquitin transferase"/>
    <property type="match status" value="1"/>
</dbReference>
<name>A0A1S4CSE9_TOBAC</name>
<proteinExistence type="predicted"/>
<dbReference type="KEGG" id="nta:107822057"/>
<evidence type="ECO:0000256" key="5">
    <source>
        <dbReference type="ARBA" id="ARBA00022679"/>
    </source>
</evidence>
<dbReference type="Gene3D" id="1.20.930.20">
    <property type="entry name" value="Adaptor protein Cbl, N-terminal domain"/>
    <property type="match status" value="1"/>
</dbReference>
<evidence type="ECO:0000313" key="9">
    <source>
        <dbReference type="RefSeq" id="XP_016504033.2"/>
    </source>
</evidence>
<dbReference type="OrthoDB" id="1713961at2759"/>
<dbReference type="STRING" id="4097.A0A1S4CSE9"/>
<comment type="catalytic activity">
    <reaction evidence="1">
        <text>S-ubiquitinyl-[E2 ubiquitin-conjugating enzyme]-L-cysteine + [acceptor protein]-L-lysine = [E2 ubiquitin-conjugating enzyme]-L-cysteine + N(6)-ubiquitinyl-[acceptor protein]-L-lysine.</text>
        <dbReference type="EC" id="2.3.2.27"/>
    </reaction>
</comment>
<dbReference type="InterPro" id="IPR057623">
    <property type="entry name" value="PUB12-19-like_N"/>
</dbReference>
<accession>A0A1S4CSE9</accession>
<dbReference type="GeneID" id="107822057"/>